<accession>A0AB39XQZ1</accession>
<dbReference type="Gene3D" id="1.10.10.760">
    <property type="entry name" value="E-set domains of sugar-utilizing enzymes"/>
    <property type="match status" value="1"/>
</dbReference>
<protein>
    <submittedName>
        <fullName evidence="1">Uncharacterized protein</fullName>
    </submittedName>
</protein>
<dbReference type="AlphaFoldDB" id="A0AB39XQZ1"/>
<name>A0AB39XQZ1_9BRAD</name>
<dbReference type="RefSeq" id="WP_369725639.1">
    <property type="nucleotide sequence ID" value="NZ_CP165734.1"/>
</dbReference>
<dbReference type="EMBL" id="CP165734">
    <property type="protein sequence ID" value="XDV60275.1"/>
    <property type="molecule type" value="Genomic_DNA"/>
</dbReference>
<dbReference type="Gene3D" id="3.20.20.80">
    <property type="entry name" value="Glycosidases"/>
    <property type="match status" value="1"/>
</dbReference>
<organism evidence="1">
    <name type="scientific">Bradyrhizobium sp. LLZ17</name>
    <dbReference type="NCBI Taxonomy" id="3239388"/>
    <lineage>
        <taxon>Bacteria</taxon>
        <taxon>Pseudomonadati</taxon>
        <taxon>Pseudomonadota</taxon>
        <taxon>Alphaproteobacteria</taxon>
        <taxon>Hyphomicrobiales</taxon>
        <taxon>Nitrobacteraceae</taxon>
        <taxon>Bradyrhizobium</taxon>
    </lineage>
</organism>
<dbReference type="SUPFAM" id="SSF51445">
    <property type="entry name" value="(Trans)glycosidases"/>
    <property type="match status" value="1"/>
</dbReference>
<gene>
    <name evidence="1" type="ORF">AB8Z38_13510</name>
</gene>
<proteinExistence type="predicted"/>
<dbReference type="InterPro" id="IPR044901">
    <property type="entry name" value="Trehalose_TreZ_E-set_sf"/>
</dbReference>
<reference evidence="1" key="1">
    <citation type="submission" date="2024-08" db="EMBL/GenBank/DDBJ databases">
        <authorList>
            <person name="Chaddad Z."/>
            <person name="Lamrabet M."/>
            <person name="Bouhnik O."/>
            <person name="Alami S."/>
            <person name="Wipf D."/>
            <person name="Courty P.E."/>
            <person name="Missbah El Idrissi M."/>
        </authorList>
    </citation>
    <scope>NUCLEOTIDE SEQUENCE</scope>
    <source>
        <strain evidence="1">LLZ17</strain>
    </source>
</reference>
<evidence type="ECO:0000313" key="1">
    <source>
        <dbReference type="EMBL" id="XDV60275.1"/>
    </source>
</evidence>
<dbReference type="InterPro" id="IPR017853">
    <property type="entry name" value="GH"/>
</dbReference>
<sequence length="127" mass="14342">MGNRALGERLSRLVSPEKLKQALALVLLNPHIPMLFMGEEGLADTPFLFFADWSGEAAELTREGRRREFAQFQAFSTPEMRARIPDPCNEQTFLASKLAWEKLDSLPASLEFRALTAQLLKLRCPAH</sequence>